<dbReference type="EMBL" id="DRTV01000035">
    <property type="protein sequence ID" value="HHF57881.1"/>
    <property type="molecule type" value="Genomic_DNA"/>
</dbReference>
<comment type="caution">
    <text evidence="1">The sequence shown here is derived from an EMBL/GenBank/DDBJ whole genome shotgun (WGS) entry which is preliminary data.</text>
</comment>
<gene>
    <name evidence="1" type="ORF">ENL41_00470</name>
</gene>
<dbReference type="Proteomes" id="UP000886014">
    <property type="component" value="Unassembled WGS sequence"/>
</dbReference>
<evidence type="ECO:0000313" key="1">
    <source>
        <dbReference type="EMBL" id="HHF57881.1"/>
    </source>
</evidence>
<reference evidence="1" key="1">
    <citation type="journal article" date="2020" name="mSystems">
        <title>Genome- and Community-Level Interaction Insights into Carbon Utilization and Element Cycling Functions of Hydrothermarchaeota in Hydrothermal Sediment.</title>
        <authorList>
            <person name="Zhou Z."/>
            <person name="Liu Y."/>
            <person name="Xu W."/>
            <person name="Pan J."/>
            <person name="Luo Z.H."/>
            <person name="Li M."/>
        </authorList>
    </citation>
    <scope>NUCLEOTIDE SEQUENCE [LARGE SCALE GENOMIC DNA]</scope>
    <source>
        <strain evidence="1">HyVt-94</strain>
    </source>
</reference>
<proteinExistence type="predicted"/>
<name>A0A7C5E121_UNCW3</name>
<accession>A0A7C5E121</accession>
<organism evidence="1">
    <name type="scientific">candidate division WOR-3 bacterium</name>
    <dbReference type="NCBI Taxonomy" id="2052148"/>
    <lineage>
        <taxon>Bacteria</taxon>
        <taxon>Bacteria division WOR-3</taxon>
    </lineage>
</organism>
<sequence length="66" mass="7489">MVLGKREIDEEIIRIENLDRATCEYLKGAMDETGACLVRVKSNPNDPDTLLIEAIKYRGRGSIQHE</sequence>
<protein>
    <submittedName>
        <fullName evidence="1">Uncharacterized protein</fullName>
    </submittedName>
</protein>
<dbReference type="AlphaFoldDB" id="A0A7C5E121"/>